<evidence type="ECO:0000256" key="2">
    <source>
        <dbReference type="SAM" id="MobiDB-lite"/>
    </source>
</evidence>
<keyword evidence="3" id="KW-1133">Transmembrane helix</keyword>
<feature type="compositionally biased region" description="Polar residues" evidence="2">
    <location>
        <begin position="262"/>
        <end position="271"/>
    </location>
</feature>
<protein>
    <recommendedName>
        <fullName evidence="6">Chromosome partition protein Smc</fullName>
    </recommendedName>
</protein>
<evidence type="ECO:0000256" key="3">
    <source>
        <dbReference type="SAM" id="Phobius"/>
    </source>
</evidence>
<keyword evidence="3" id="KW-0812">Transmembrane</keyword>
<dbReference type="Gene3D" id="1.10.287.1490">
    <property type="match status" value="1"/>
</dbReference>
<feature type="transmembrane region" description="Helical" evidence="3">
    <location>
        <begin position="6"/>
        <end position="27"/>
    </location>
</feature>
<dbReference type="RefSeq" id="WP_209735970.1">
    <property type="nucleotide sequence ID" value="NZ_CP072611.1"/>
</dbReference>
<comment type="caution">
    <text evidence="4">The sequence shown here is derived from an EMBL/GenBank/DDBJ whole genome shotgun (WGS) entry which is preliminary data.</text>
</comment>
<feature type="compositionally biased region" description="Basic and acidic residues" evidence="2">
    <location>
        <begin position="236"/>
        <end position="256"/>
    </location>
</feature>
<evidence type="ECO:0008006" key="6">
    <source>
        <dbReference type="Google" id="ProtNLM"/>
    </source>
</evidence>
<sequence length="294" mass="31842">MIATGLVFLLGALVAILFCLLFVPILWRNAQRLARRDFVATMPATMNELRAEVDRVRAEAAMTVRRHEMAAHEAREKAALERAKVGRLTASHAEMKHFREQFEADANALRGELSSLRERSEALSETVAALEADNAEMKAQITERALEIDTLLARIDELETERDELSVELSASRTRVAALSSAASPSMEGALPVAQGEQQDADIRERLAEIAAHVIHRTAVEEGDGSPLAAMVAGEAPERKERGAPRSLAERVRELAAADTARPSSGNTPASPTGPGASDAKKRGGGRSRRNGRR</sequence>
<evidence type="ECO:0000256" key="1">
    <source>
        <dbReference type="SAM" id="Coils"/>
    </source>
</evidence>
<name>A0ABW5CFZ0_9HYPH</name>
<proteinExistence type="predicted"/>
<reference evidence="5" key="1">
    <citation type="journal article" date="2019" name="Int. J. Syst. Evol. Microbiol.">
        <title>The Global Catalogue of Microorganisms (GCM) 10K type strain sequencing project: providing services to taxonomists for standard genome sequencing and annotation.</title>
        <authorList>
            <consortium name="The Broad Institute Genomics Platform"/>
            <consortium name="The Broad Institute Genome Sequencing Center for Infectious Disease"/>
            <person name="Wu L."/>
            <person name="Ma J."/>
        </authorList>
    </citation>
    <scope>NUCLEOTIDE SEQUENCE [LARGE SCALE GENOMIC DNA]</scope>
    <source>
        <strain evidence="5">ZS-35-S2</strain>
    </source>
</reference>
<feature type="region of interest" description="Disordered" evidence="2">
    <location>
        <begin position="223"/>
        <end position="294"/>
    </location>
</feature>
<keyword evidence="1" id="KW-0175">Coiled coil</keyword>
<keyword evidence="5" id="KW-1185">Reference proteome</keyword>
<keyword evidence="3" id="KW-0472">Membrane</keyword>
<evidence type="ECO:0000313" key="4">
    <source>
        <dbReference type="EMBL" id="MFD2236100.1"/>
    </source>
</evidence>
<dbReference type="Proteomes" id="UP001597371">
    <property type="component" value="Unassembled WGS sequence"/>
</dbReference>
<feature type="coiled-coil region" evidence="1">
    <location>
        <begin position="99"/>
        <end position="175"/>
    </location>
</feature>
<gene>
    <name evidence="4" type="ORF">ACFSKQ_01315</name>
</gene>
<accession>A0ABW5CFZ0</accession>
<dbReference type="EMBL" id="JBHUIJ010000002">
    <property type="protein sequence ID" value="MFD2236100.1"/>
    <property type="molecule type" value="Genomic_DNA"/>
</dbReference>
<organism evidence="4 5">
    <name type="scientific">Aureimonas populi</name>
    <dbReference type="NCBI Taxonomy" id="1701758"/>
    <lineage>
        <taxon>Bacteria</taxon>
        <taxon>Pseudomonadati</taxon>
        <taxon>Pseudomonadota</taxon>
        <taxon>Alphaproteobacteria</taxon>
        <taxon>Hyphomicrobiales</taxon>
        <taxon>Aurantimonadaceae</taxon>
        <taxon>Aureimonas</taxon>
    </lineage>
</organism>
<evidence type="ECO:0000313" key="5">
    <source>
        <dbReference type="Proteomes" id="UP001597371"/>
    </source>
</evidence>
<feature type="compositionally biased region" description="Basic residues" evidence="2">
    <location>
        <begin position="283"/>
        <end position="294"/>
    </location>
</feature>